<reference evidence="2" key="2">
    <citation type="submission" date="2015-06" db="UniProtKB">
        <authorList>
            <consortium name="EnsemblPlants"/>
        </authorList>
    </citation>
    <scope>IDENTIFICATION</scope>
    <source>
        <strain evidence="2">DM1-3 516 R44</strain>
    </source>
</reference>
<keyword evidence="3" id="KW-1185">Reference proteome</keyword>
<dbReference type="InParanoid" id="M1DBF1"/>
<dbReference type="PANTHER" id="PTHR34482:SF57">
    <property type="entry name" value="RETROTRANSPOSON GAG DOMAIN-CONTAINING PROTEIN"/>
    <property type="match status" value="1"/>
</dbReference>
<sequence length="204" mass="22514">MVADSRDEMSRFLTGVSGLVVKECRSTMLHHDMDISHLMVHAQQIEELKLKGKNREVKRSRTGDRNFSNARSNKQGQPRFKQRFSNQGSSNASLRVNRNRVSNPKPQGGNGGGSSIERSTCAKCGKEHAGKCLAGTDGCFGCGKNGHKMRDFLMLMAKGRESKKASLSGPDPNNSKHSHFYELQSRNDQEGSPDEDTGMLIISM</sequence>
<dbReference type="Proteomes" id="UP000011115">
    <property type="component" value="Unassembled WGS sequence"/>
</dbReference>
<dbReference type="AlphaFoldDB" id="M1DBF1"/>
<dbReference type="EnsemblPlants" id="PGSC0003DMT400086289">
    <property type="protein sequence ID" value="PGSC0003DMT400086289"/>
    <property type="gene ID" value="PGSC0003DMG400035860"/>
</dbReference>
<feature type="compositionally biased region" description="Basic and acidic residues" evidence="1">
    <location>
        <begin position="50"/>
        <end position="64"/>
    </location>
</feature>
<feature type="compositionally biased region" description="Polar residues" evidence="1">
    <location>
        <begin position="65"/>
        <end position="76"/>
    </location>
</feature>
<reference evidence="3" key="1">
    <citation type="journal article" date="2011" name="Nature">
        <title>Genome sequence and analysis of the tuber crop potato.</title>
        <authorList>
            <consortium name="The Potato Genome Sequencing Consortium"/>
        </authorList>
    </citation>
    <scope>NUCLEOTIDE SEQUENCE [LARGE SCALE GENOMIC DNA]</scope>
    <source>
        <strain evidence="3">cv. DM1-3 516 R44</strain>
    </source>
</reference>
<protein>
    <submittedName>
        <fullName evidence="2">Retrotransposon gag protein</fullName>
    </submittedName>
</protein>
<accession>M1DBF1</accession>
<organism evidence="2 3">
    <name type="scientific">Solanum tuberosum</name>
    <name type="common">Potato</name>
    <dbReference type="NCBI Taxonomy" id="4113"/>
    <lineage>
        <taxon>Eukaryota</taxon>
        <taxon>Viridiplantae</taxon>
        <taxon>Streptophyta</taxon>
        <taxon>Embryophyta</taxon>
        <taxon>Tracheophyta</taxon>
        <taxon>Spermatophyta</taxon>
        <taxon>Magnoliopsida</taxon>
        <taxon>eudicotyledons</taxon>
        <taxon>Gunneridae</taxon>
        <taxon>Pentapetalae</taxon>
        <taxon>asterids</taxon>
        <taxon>lamiids</taxon>
        <taxon>Solanales</taxon>
        <taxon>Solanaceae</taxon>
        <taxon>Solanoideae</taxon>
        <taxon>Solaneae</taxon>
        <taxon>Solanum</taxon>
    </lineage>
</organism>
<feature type="region of interest" description="Disordered" evidence="1">
    <location>
        <begin position="50"/>
        <end position="119"/>
    </location>
</feature>
<dbReference type="PaxDb" id="4113-PGSC0003DMT400086289"/>
<proteinExistence type="predicted"/>
<dbReference type="HOGENOM" id="CLU_043741_3_1_1"/>
<dbReference type="Gramene" id="PGSC0003DMT400086289">
    <property type="protein sequence ID" value="PGSC0003DMT400086289"/>
    <property type="gene ID" value="PGSC0003DMG400035860"/>
</dbReference>
<evidence type="ECO:0000313" key="3">
    <source>
        <dbReference type="Proteomes" id="UP000011115"/>
    </source>
</evidence>
<evidence type="ECO:0000256" key="1">
    <source>
        <dbReference type="SAM" id="MobiDB-lite"/>
    </source>
</evidence>
<name>M1DBF1_SOLTU</name>
<evidence type="ECO:0000313" key="2">
    <source>
        <dbReference type="EnsemblPlants" id="PGSC0003DMT400086289"/>
    </source>
</evidence>
<feature type="compositionally biased region" description="Polar residues" evidence="1">
    <location>
        <begin position="83"/>
        <end position="105"/>
    </location>
</feature>
<dbReference type="PANTHER" id="PTHR34482">
    <property type="entry name" value="DNA DAMAGE-INDUCIBLE PROTEIN 1-LIKE"/>
    <property type="match status" value="1"/>
</dbReference>
<feature type="region of interest" description="Disordered" evidence="1">
    <location>
        <begin position="161"/>
        <end position="197"/>
    </location>
</feature>